<evidence type="ECO:0000313" key="2">
    <source>
        <dbReference type="Proteomes" id="UP001058074"/>
    </source>
</evidence>
<evidence type="ECO:0000313" key="1">
    <source>
        <dbReference type="EMBL" id="GKX65868.1"/>
    </source>
</evidence>
<gene>
    <name evidence="1" type="ORF">rsdtw13_11260</name>
</gene>
<reference evidence="1" key="1">
    <citation type="journal article" date="2025" name="Int. J. Syst. Evol. Microbiol.">
        <title>Inconstantimicrobium mannanitabidum sp. nov., a novel member of the family Clostridiaceae isolated from anoxic soil under the treatment of reductive soil disinfestation.</title>
        <authorList>
            <person name="Ueki A."/>
            <person name="Tonouchi A."/>
            <person name="Honma S."/>
            <person name="Kaku N."/>
            <person name="Ueki K."/>
        </authorList>
    </citation>
    <scope>NUCLEOTIDE SEQUENCE</scope>
    <source>
        <strain evidence="1">TW13</strain>
    </source>
</reference>
<dbReference type="Proteomes" id="UP001058074">
    <property type="component" value="Unassembled WGS sequence"/>
</dbReference>
<proteinExistence type="predicted"/>
<sequence>MSVYFGSINPENWRIFSALKVKDEQKDFVAPNLTMLARAFAYRDYNSKIYAIYNEDEPIGMLMQNDYNENGKISCLLTEFMIAEQYQGKGYGKEALQLWISMIKNENKYDSIILCYKEGDEIAENLYLNMGFHHTGDVDEDEILMEYNL</sequence>
<protein>
    <submittedName>
        <fullName evidence="1">N-acetyltransferase</fullName>
    </submittedName>
</protein>
<comment type="caution">
    <text evidence="1">The sequence shown here is derived from an EMBL/GenBank/DDBJ whole genome shotgun (WGS) entry which is preliminary data.</text>
</comment>
<organism evidence="1 2">
    <name type="scientific">Inconstantimicrobium mannanitabidum</name>
    <dbReference type="NCBI Taxonomy" id="1604901"/>
    <lineage>
        <taxon>Bacteria</taxon>
        <taxon>Bacillati</taxon>
        <taxon>Bacillota</taxon>
        <taxon>Clostridia</taxon>
        <taxon>Eubacteriales</taxon>
        <taxon>Clostridiaceae</taxon>
        <taxon>Inconstantimicrobium</taxon>
    </lineage>
</organism>
<name>A0ACB5R9J5_9CLOT</name>
<keyword evidence="2" id="KW-1185">Reference proteome</keyword>
<dbReference type="EMBL" id="BROD01000001">
    <property type="protein sequence ID" value="GKX65868.1"/>
    <property type="molecule type" value="Genomic_DNA"/>
</dbReference>
<accession>A0ACB5R9J5</accession>